<proteinExistence type="predicted"/>
<sequence length="162" mass="18630">MEELILQEFEKQNSKAGHILMLKNLNFGLLQKLNPKQRDQFEPAVNSLIEKGFITYEDGKNGPECFRLTDLGFGNLYLDSRSTDDIEDLILKKFEEQNSKAGHILMLANLNFGLLQKLNPKEKEKFEEAINSLIEKGFITHEDGKNGPECFRLTDLGYENLY</sequence>
<organism evidence="1 2">
    <name type="scientific">Flavobacterium soyae</name>
    <dbReference type="NCBI Taxonomy" id="2903098"/>
    <lineage>
        <taxon>Bacteria</taxon>
        <taxon>Pseudomonadati</taxon>
        <taxon>Bacteroidota</taxon>
        <taxon>Flavobacteriia</taxon>
        <taxon>Flavobacteriales</taxon>
        <taxon>Flavobacteriaceae</taxon>
        <taxon>Flavobacterium</taxon>
    </lineage>
</organism>
<gene>
    <name evidence="1" type="ORF">AABD74_11805</name>
</gene>
<dbReference type="EMBL" id="CP150845">
    <property type="protein sequence ID" value="WYZ17842.1"/>
    <property type="molecule type" value="Genomic_DNA"/>
</dbReference>
<reference evidence="1 2" key="1">
    <citation type="submission" date="2024-03" db="EMBL/GenBank/DDBJ databases">
        <title>Flavobacterium soyae.</title>
        <authorList>
            <person name="Zheng W."/>
        </authorList>
    </citation>
    <scope>NUCLEOTIDE SEQUENCE [LARGE SCALE GENOMIC DNA]</scope>
    <source>
        <strain evidence="1 2">55</strain>
    </source>
</reference>
<dbReference type="RefSeq" id="WP_406842994.1">
    <property type="nucleotide sequence ID" value="NZ_CP150845.1"/>
</dbReference>
<protein>
    <submittedName>
        <fullName evidence="1">Uncharacterized protein</fullName>
    </submittedName>
</protein>
<evidence type="ECO:0000313" key="2">
    <source>
        <dbReference type="Proteomes" id="UP001623852"/>
    </source>
</evidence>
<dbReference type="Proteomes" id="UP001623852">
    <property type="component" value="Chromosome"/>
</dbReference>
<keyword evidence="2" id="KW-1185">Reference proteome</keyword>
<name>A0ABZ2U9N5_9FLAO</name>
<accession>A0ABZ2U9N5</accession>
<evidence type="ECO:0000313" key="1">
    <source>
        <dbReference type="EMBL" id="WYZ17842.1"/>
    </source>
</evidence>